<dbReference type="AlphaFoldDB" id="K0VC63"/>
<dbReference type="InterPro" id="IPR037069">
    <property type="entry name" value="AcylCoA_DH/ox_N_sf"/>
</dbReference>
<dbReference type="InterPro" id="IPR009075">
    <property type="entry name" value="AcylCo_DH/oxidase_C"/>
</dbReference>
<dbReference type="SUPFAM" id="SSF56645">
    <property type="entry name" value="Acyl-CoA dehydrogenase NM domain-like"/>
    <property type="match status" value="1"/>
</dbReference>
<dbReference type="EMBL" id="ALQA01000003">
    <property type="protein sequence ID" value="EJZ12393.1"/>
    <property type="molecule type" value="Genomic_DNA"/>
</dbReference>
<feature type="domain" description="Acyl-CoA dehydrogenase/oxidase N-terminal" evidence="7">
    <location>
        <begin position="6"/>
        <end position="91"/>
    </location>
</feature>
<sequence>MNFELTEEQRGLVDSTRALLTKLASVDRARGLLDGADGFDTELWGRGADLGWSALGIAESDGGLGQRPIDLALVAVELGYGLAATPFIPVVVSADAVSRSDVGDKDKVLQAISEGSMIAAWAYAEFGQSWGAMGVGMGTVARRHDGGYLLNGAKVSVQDADAAHLLLVDAVLDGAPARFLVPADSAGVRIDRQRTLDVTRSYCDVVFDDVAVDGAALCAAGERALQSLTASMRLHTVLLCAELVGIGQRLLAMTVDYVKERVQFGRPVGSFQAVKHKCAGMRIWVQASTAAAYHAAMALDGDPLDADRAVSVAKAYVSDAAGRIAGEALQLHGGLGFTWEHDLHLFLRRARTDALLSGDTRFHRERLCHLLESAQA</sequence>
<dbReference type="InterPro" id="IPR009100">
    <property type="entry name" value="AcylCoA_DH/oxidase_NM_dom_sf"/>
</dbReference>
<evidence type="ECO:0000313" key="9">
    <source>
        <dbReference type="Proteomes" id="UP000006072"/>
    </source>
</evidence>
<keyword evidence="4" id="KW-0274">FAD</keyword>
<evidence type="ECO:0000256" key="4">
    <source>
        <dbReference type="ARBA" id="ARBA00022827"/>
    </source>
</evidence>
<dbReference type="GO" id="GO:0050660">
    <property type="term" value="F:flavin adenine dinucleotide binding"/>
    <property type="evidence" value="ECO:0007669"/>
    <property type="project" value="InterPro"/>
</dbReference>
<dbReference type="PANTHER" id="PTHR43884">
    <property type="entry name" value="ACYL-COA DEHYDROGENASE"/>
    <property type="match status" value="1"/>
</dbReference>
<dbReference type="InterPro" id="IPR046373">
    <property type="entry name" value="Acyl-CoA_Oxase/DH_mid-dom_sf"/>
</dbReference>
<evidence type="ECO:0000259" key="7">
    <source>
        <dbReference type="Pfam" id="PF02771"/>
    </source>
</evidence>
<evidence type="ECO:0000256" key="3">
    <source>
        <dbReference type="ARBA" id="ARBA00022630"/>
    </source>
</evidence>
<evidence type="ECO:0000259" key="6">
    <source>
        <dbReference type="Pfam" id="PF00441"/>
    </source>
</evidence>
<dbReference type="Proteomes" id="UP000006072">
    <property type="component" value="Unassembled WGS sequence"/>
</dbReference>
<dbReference type="PATRIC" id="fig|1194972.3.peg.462"/>
<dbReference type="RefSeq" id="WP_003928920.1">
    <property type="nucleotide sequence ID" value="NZ_JH814684.1"/>
</dbReference>
<name>K0VC63_MYCVA</name>
<organism evidence="8 9">
    <name type="scientific">Mycolicibacterium vaccae ATCC 25954</name>
    <dbReference type="NCBI Taxonomy" id="1194972"/>
    <lineage>
        <taxon>Bacteria</taxon>
        <taxon>Bacillati</taxon>
        <taxon>Actinomycetota</taxon>
        <taxon>Actinomycetes</taxon>
        <taxon>Mycobacteriales</taxon>
        <taxon>Mycobacteriaceae</taxon>
        <taxon>Mycolicibacterium</taxon>
    </lineage>
</organism>
<dbReference type="Gene3D" id="1.20.140.10">
    <property type="entry name" value="Butyryl-CoA Dehydrogenase, subunit A, domain 3"/>
    <property type="match status" value="1"/>
</dbReference>
<comment type="cofactor">
    <cofactor evidence="1">
        <name>FAD</name>
        <dbReference type="ChEBI" id="CHEBI:57692"/>
    </cofactor>
</comment>
<reference evidence="8 9" key="1">
    <citation type="journal article" date="2012" name="J. Bacteriol.">
        <title>Complete Genome Sequence of Mycobacterium vaccae Type Strain ATCC 25954.</title>
        <authorList>
            <person name="Ho Y.S."/>
            <person name="Adroub S.A."/>
            <person name="Abadi M."/>
            <person name="Al Alwan B."/>
            <person name="Alkhateeb R."/>
            <person name="Gao G."/>
            <person name="Ragab A."/>
            <person name="Ali S."/>
            <person name="van Soolingen D."/>
            <person name="Bitter W."/>
            <person name="Pain A."/>
            <person name="Abdallah A.M."/>
        </authorList>
    </citation>
    <scope>NUCLEOTIDE SEQUENCE [LARGE SCALE GENOMIC DNA]</scope>
    <source>
        <strain evidence="8 9">ATCC 25954</strain>
    </source>
</reference>
<accession>K0VC63</accession>
<dbReference type="InterPro" id="IPR013786">
    <property type="entry name" value="AcylCoA_DH/ox_N"/>
</dbReference>
<gene>
    <name evidence="8" type="ORF">MVAC_02274</name>
</gene>
<comment type="caution">
    <text evidence="8">The sequence shown here is derived from an EMBL/GenBank/DDBJ whole genome shotgun (WGS) entry which is preliminary data.</text>
</comment>
<dbReference type="PANTHER" id="PTHR43884:SF20">
    <property type="entry name" value="ACYL-COA DEHYDROGENASE FADE28"/>
    <property type="match status" value="1"/>
</dbReference>
<dbReference type="CDD" id="cd00567">
    <property type="entry name" value="ACAD"/>
    <property type="match status" value="1"/>
</dbReference>
<dbReference type="Gene3D" id="2.40.110.10">
    <property type="entry name" value="Butyryl-CoA Dehydrogenase, subunit A, domain 2"/>
    <property type="match status" value="1"/>
</dbReference>
<evidence type="ECO:0000256" key="2">
    <source>
        <dbReference type="ARBA" id="ARBA00009347"/>
    </source>
</evidence>
<evidence type="ECO:0000313" key="8">
    <source>
        <dbReference type="EMBL" id="EJZ12393.1"/>
    </source>
</evidence>
<keyword evidence="9" id="KW-1185">Reference proteome</keyword>
<dbReference type="eggNOG" id="COG1960">
    <property type="taxonomic scope" value="Bacteria"/>
</dbReference>
<evidence type="ECO:0000256" key="1">
    <source>
        <dbReference type="ARBA" id="ARBA00001974"/>
    </source>
</evidence>
<dbReference type="Gene3D" id="1.10.540.10">
    <property type="entry name" value="Acyl-CoA dehydrogenase/oxidase, N-terminal domain"/>
    <property type="match status" value="1"/>
</dbReference>
<dbReference type="Pfam" id="PF02771">
    <property type="entry name" value="Acyl-CoA_dh_N"/>
    <property type="match status" value="1"/>
</dbReference>
<dbReference type="HOGENOM" id="CLU_018204_5_2_11"/>
<dbReference type="SUPFAM" id="SSF47203">
    <property type="entry name" value="Acyl-CoA dehydrogenase C-terminal domain-like"/>
    <property type="match status" value="1"/>
</dbReference>
<keyword evidence="3" id="KW-0285">Flavoprotein</keyword>
<dbReference type="InterPro" id="IPR036250">
    <property type="entry name" value="AcylCo_DH-like_C"/>
</dbReference>
<keyword evidence="5" id="KW-0560">Oxidoreductase</keyword>
<dbReference type="Pfam" id="PF00441">
    <property type="entry name" value="Acyl-CoA_dh_1"/>
    <property type="match status" value="1"/>
</dbReference>
<comment type="similarity">
    <text evidence="2">Belongs to the acyl-CoA dehydrogenase family.</text>
</comment>
<evidence type="ECO:0000256" key="5">
    <source>
        <dbReference type="ARBA" id="ARBA00023002"/>
    </source>
</evidence>
<proteinExistence type="inferred from homology"/>
<dbReference type="GO" id="GO:0003995">
    <property type="term" value="F:acyl-CoA dehydrogenase activity"/>
    <property type="evidence" value="ECO:0007669"/>
    <property type="project" value="TreeGrafter"/>
</dbReference>
<feature type="domain" description="Acyl-CoA dehydrogenase/oxidase C-terminal" evidence="6">
    <location>
        <begin position="237"/>
        <end position="366"/>
    </location>
</feature>
<protein>
    <submittedName>
        <fullName evidence="8">Acyl-CoA dehydrogenase domain-containing protein</fullName>
    </submittedName>
</protein>